<organism evidence="6 7">
    <name type="scientific">Oceanobacillus kimchii</name>
    <dbReference type="NCBI Taxonomy" id="746691"/>
    <lineage>
        <taxon>Bacteria</taxon>
        <taxon>Bacillati</taxon>
        <taxon>Bacillota</taxon>
        <taxon>Bacilli</taxon>
        <taxon>Bacillales</taxon>
        <taxon>Bacillaceae</taxon>
        <taxon>Oceanobacillus</taxon>
    </lineage>
</organism>
<dbReference type="Proteomes" id="UP001275436">
    <property type="component" value="Unassembled WGS sequence"/>
</dbReference>
<dbReference type="PANTHER" id="PTHR30126">
    <property type="entry name" value="HTH-TYPE TRANSCRIPTIONAL REGULATOR"/>
    <property type="match status" value="1"/>
</dbReference>
<dbReference type="Gene3D" id="3.40.190.10">
    <property type="entry name" value="Periplasmic binding protein-like II"/>
    <property type="match status" value="2"/>
</dbReference>
<gene>
    <name evidence="6" type="primary">cysL</name>
    <name evidence="6" type="ORF">MACH08_39230</name>
</gene>
<feature type="domain" description="HTH lysR-type" evidence="5">
    <location>
        <begin position="1"/>
        <end position="58"/>
    </location>
</feature>
<comment type="similarity">
    <text evidence="1">Belongs to the LysR transcriptional regulatory family.</text>
</comment>
<keyword evidence="3" id="KW-0238">DNA-binding</keyword>
<dbReference type="RefSeq" id="WP_017798675.1">
    <property type="nucleotide sequence ID" value="NZ_BSKO01000001.1"/>
</dbReference>
<evidence type="ECO:0000259" key="5">
    <source>
        <dbReference type="PROSITE" id="PS50931"/>
    </source>
</evidence>
<sequence>MHMEELETFIVLAREKNFTRTATKRALSQPTVSVHIKNLENKFATSFIQRTTKRVHLTPEGELFYEHALKIWSQYQQLQEHLYQKKQTASGLIRVGASFTIGEYLLPEVMASLQNQYEQLDFYVTIGNTEKIIDSVRRLEVDIGLVEGSNYTKDVLQSAFKEDRLVIVCSPEYETNFKTLADLHHHKWVIREEGSGTRQYFDHLIQSNGIQVKSTLVISSTQGIKNSVTNGLGLALLSEATIKEELAHGRLKMVPIESLYEKRDFSYVLTKGSQLNRNTQLLIDTLTNGEE</sequence>
<dbReference type="Gene3D" id="1.10.10.10">
    <property type="entry name" value="Winged helix-like DNA-binding domain superfamily/Winged helix DNA-binding domain"/>
    <property type="match status" value="1"/>
</dbReference>
<dbReference type="EMBL" id="BSKO01000001">
    <property type="protein sequence ID" value="GLO68139.1"/>
    <property type="molecule type" value="Genomic_DNA"/>
</dbReference>
<dbReference type="InterPro" id="IPR036388">
    <property type="entry name" value="WH-like_DNA-bd_sf"/>
</dbReference>
<proteinExistence type="inferred from homology"/>
<reference evidence="6 7" key="1">
    <citation type="submission" date="2023-02" db="EMBL/GenBank/DDBJ databases">
        <title>Oceanobacillus kimchii IFOP_LL358 isolated form Alexandrium catenella lab strain.</title>
        <authorList>
            <person name="Gajardo G."/>
            <person name="Ueki S."/>
            <person name="Maruyama F."/>
        </authorList>
    </citation>
    <scope>NUCLEOTIDE SEQUENCE [LARGE SCALE GENOMIC DNA]</scope>
    <source>
        <strain evidence="6 7">IFOP_LL358</strain>
    </source>
</reference>
<accession>A0ABQ5TMU9</accession>
<dbReference type="Pfam" id="PF03466">
    <property type="entry name" value="LysR_substrate"/>
    <property type="match status" value="1"/>
</dbReference>
<name>A0ABQ5TMU9_9BACI</name>
<dbReference type="InterPro" id="IPR005119">
    <property type="entry name" value="LysR_subst-bd"/>
</dbReference>
<evidence type="ECO:0000313" key="6">
    <source>
        <dbReference type="EMBL" id="GLO68139.1"/>
    </source>
</evidence>
<evidence type="ECO:0000256" key="3">
    <source>
        <dbReference type="ARBA" id="ARBA00023125"/>
    </source>
</evidence>
<protein>
    <submittedName>
        <fullName evidence="6">HTH-type transcriptional regulator CysL</fullName>
    </submittedName>
</protein>
<dbReference type="SUPFAM" id="SSF53850">
    <property type="entry name" value="Periplasmic binding protein-like II"/>
    <property type="match status" value="1"/>
</dbReference>
<dbReference type="InterPro" id="IPR036390">
    <property type="entry name" value="WH_DNA-bd_sf"/>
</dbReference>
<dbReference type="CDD" id="cd08420">
    <property type="entry name" value="PBP2_CysL_like"/>
    <property type="match status" value="1"/>
</dbReference>
<comment type="caution">
    <text evidence="6">The sequence shown here is derived from an EMBL/GenBank/DDBJ whole genome shotgun (WGS) entry which is preliminary data.</text>
</comment>
<evidence type="ECO:0000256" key="2">
    <source>
        <dbReference type="ARBA" id="ARBA00023015"/>
    </source>
</evidence>
<dbReference type="InterPro" id="IPR000847">
    <property type="entry name" value="LysR_HTH_N"/>
</dbReference>
<evidence type="ECO:0000313" key="7">
    <source>
        <dbReference type="Proteomes" id="UP001275436"/>
    </source>
</evidence>
<keyword evidence="2" id="KW-0805">Transcription regulation</keyword>
<dbReference type="SUPFAM" id="SSF46785">
    <property type="entry name" value="Winged helix' DNA-binding domain"/>
    <property type="match status" value="1"/>
</dbReference>
<evidence type="ECO:0000256" key="4">
    <source>
        <dbReference type="ARBA" id="ARBA00023163"/>
    </source>
</evidence>
<keyword evidence="7" id="KW-1185">Reference proteome</keyword>
<dbReference type="PROSITE" id="PS50931">
    <property type="entry name" value="HTH_LYSR"/>
    <property type="match status" value="1"/>
</dbReference>
<keyword evidence="4" id="KW-0804">Transcription</keyword>
<dbReference type="Pfam" id="PF00126">
    <property type="entry name" value="HTH_1"/>
    <property type="match status" value="1"/>
</dbReference>
<evidence type="ECO:0000256" key="1">
    <source>
        <dbReference type="ARBA" id="ARBA00009437"/>
    </source>
</evidence>
<dbReference type="PANTHER" id="PTHR30126:SF39">
    <property type="entry name" value="HTH-TYPE TRANSCRIPTIONAL REGULATOR CYSL"/>
    <property type="match status" value="1"/>
</dbReference>